<feature type="compositionally biased region" description="Low complexity" evidence="1">
    <location>
        <begin position="35"/>
        <end position="48"/>
    </location>
</feature>
<name>A0A9P6PQA0_9FUNG</name>
<dbReference type="GO" id="GO:0006357">
    <property type="term" value="P:regulation of transcription by RNA polymerase II"/>
    <property type="evidence" value="ECO:0007669"/>
    <property type="project" value="InterPro"/>
</dbReference>
<feature type="compositionally biased region" description="Low complexity" evidence="1">
    <location>
        <begin position="239"/>
        <end position="260"/>
    </location>
</feature>
<dbReference type="EMBL" id="JAAAJB010000778">
    <property type="protein sequence ID" value="KAG0251205.1"/>
    <property type="molecule type" value="Genomic_DNA"/>
</dbReference>
<dbReference type="AlphaFoldDB" id="A0A9P6PQA0"/>
<dbReference type="PANTHER" id="PTHR10026">
    <property type="entry name" value="CYCLIN"/>
    <property type="match status" value="1"/>
</dbReference>
<accession>A0A9P6PQA0</accession>
<feature type="region of interest" description="Disordered" evidence="1">
    <location>
        <begin position="156"/>
        <end position="175"/>
    </location>
</feature>
<dbReference type="SUPFAM" id="SSF47954">
    <property type="entry name" value="Cyclin-like"/>
    <property type="match status" value="1"/>
</dbReference>
<feature type="region of interest" description="Disordered" evidence="1">
    <location>
        <begin position="192"/>
        <end position="225"/>
    </location>
</feature>
<comment type="caution">
    <text evidence="2">The sequence shown here is derived from an EMBL/GenBank/DDBJ whole genome shotgun (WGS) entry which is preliminary data.</text>
</comment>
<feature type="region of interest" description="Disordered" evidence="1">
    <location>
        <begin position="451"/>
        <end position="483"/>
    </location>
</feature>
<protein>
    <recommendedName>
        <fullName evidence="4">Cyclin-like domain-containing protein</fullName>
    </recommendedName>
</protein>
<dbReference type="OrthoDB" id="25002at2759"/>
<feature type="region of interest" description="Disordered" evidence="1">
    <location>
        <begin position="1"/>
        <end position="143"/>
    </location>
</feature>
<feature type="compositionally biased region" description="Low complexity" evidence="1">
    <location>
        <begin position="205"/>
        <end position="215"/>
    </location>
</feature>
<feature type="region of interest" description="Disordered" evidence="1">
    <location>
        <begin position="722"/>
        <end position="858"/>
    </location>
</feature>
<dbReference type="CDD" id="cd20534">
    <property type="entry name" value="CYCLIN_CCNM_CCNQ_rpt1"/>
    <property type="match status" value="1"/>
</dbReference>
<dbReference type="Proteomes" id="UP000807716">
    <property type="component" value="Unassembled WGS sequence"/>
</dbReference>
<feature type="region of interest" description="Disordered" evidence="1">
    <location>
        <begin position="239"/>
        <end position="332"/>
    </location>
</feature>
<proteinExistence type="predicted"/>
<dbReference type="GO" id="GO:0016538">
    <property type="term" value="F:cyclin-dependent protein serine/threonine kinase regulator activity"/>
    <property type="evidence" value="ECO:0007669"/>
    <property type="project" value="InterPro"/>
</dbReference>
<dbReference type="Gene3D" id="1.10.472.10">
    <property type="entry name" value="Cyclin-like"/>
    <property type="match status" value="1"/>
</dbReference>
<feature type="compositionally biased region" description="Low complexity" evidence="1">
    <location>
        <begin position="578"/>
        <end position="616"/>
    </location>
</feature>
<evidence type="ECO:0000256" key="1">
    <source>
        <dbReference type="SAM" id="MobiDB-lite"/>
    </source>
</evidence>
<dbReference type="InterPro" id="IPR043198">
    <property type="entry name" value="Cyclin/Ssn8"/>
</dbReference>
<feature type="compositionally biased region" description="Low complexity" evidence="1">
    <location>
        <begin position="750"/>
        <end position="779"/>
    </location>
</feature>
<feature type="compositionally biased region" description="Low complexity" evidence="1">
    <location>
        <begin position="13"/>
        <end position="27"/>
    </location>
</feature>
<gene>
    <name evidence="2" type="ORF">DFQ27_008920</name>
</gene>
<feature type="compositionally biased region" description="Polar residues" evidence="1">
    <location>
        <begin position="830"/>
        <end position="852"/>
    </location>
</feature>
<keyword evidence="3" id="KW-1185">Reference proteome</keyword>
<organism evidence="2 3">
    <name type="scientific">Actinomortierella ambigua</name>
    <dbReference type="NCBI Taxonomy" id="1343610"/>
    <lineage>
        <taxon>Eukaryota</taxon>
        <taxon>Fungi</taxon>
        <taxon>Fungi incertae sedis</taxon>
        <taxon>Mucoromycota</taxon>
        <taxon>Mortierellomycotina</taxon>
        <taxon>Mortierellomycetes</taxon>
        <taxon>Mortierellales</taxon>
        <taxon>Mortierellaceae</taxon>
        <taxon>Actinomortierella</taxon>
    </lineage>
</organism>
<feature type="compositionally biased region" description="Low complexity" evidence="1">
    <location>
        <begin position="292"/>
        <end position="322"/>
    </location>
</feature>
<reference evidence="2" key="1">
    <citation type="journal article" date="2020" name="Fungal Divers.">
        <title>Resolving the Mortierellaceae phylogeny through synthesis of multi-gene phylogenetics and phylogenomics.</title>
        <authorList>
            <person name="Vandepol N."/>
            <person name="Liber J."/>
            <person name="Desiro A."/>
            <person name="Na H."/>
            <person name="Kennedy M."/>
            <person name="Barry K."/>
            <person name="Grigoriev I.V."/>
            <person name="Miller A.N."/>
            <person name="O'Donnell K."/>
            <person name="Stajich J.E."/>
            <person name="Bonito G."/>
        </authorList>
    </citation>
    <scope>NUCLEOTIDE SEQUENCE</scope>
    <source>
        <strain evidence="2">BC1065</strain>
    </source>
</reference>
<feature type="compositionally biased region" description="Pro residues" evidence="1">
    <location>
        <begin position="472"/>
        <end position="483"/>
    </location>
</feature>
<evidence type="ECO:0008006" key="4">
    <source>
        <dbReference type="Google" id="ProtNLM"/>
    </source>
</evidence>
<evidence type="ECO:0000313" key="3">
    <source>
        <dbReference type="Proteomes" id="UP000807716"/>
    </source>
</evidence>
<evidence type="ECO:0000313" key="2">
    <source>
        <dbReference type="EMBL" id="KAG0251205.1"/>
    </source>
</evidence>
<dbReference type="InterPro" id="IPR036915">
    <property type="entry name" value="Cyclin-like_sf"/>
</dbReference>
<dbReference type="InterPro" id="IPR048055">
    <property type="entry name" value="Cyclin-Q_first_cyclin_box"/>
</dbReference>
<sequence>MVKIRRPQFDSPSAAATTAGTNTNGSTETLVVNGTTSTTTPSTSTAPAQRVDENDTTTAMELDDTTTPQPVSAATGVLSKESSSSSSMEVDGIHQPSEAVPAISEQPKSGPRPISMNAYQQLQQQRLQDRKSAPPISHGSLTPLNPIVQQFQVPSILDPSSTSSPAEKAKAEESADALAHLQQLVSKIPALATQPPVPASGPTLAQQQASASSSSGTVAKGTAALPGPDLTRIIFAGVSTTTNPTGGPSASTTTPSNGSSLHPKIPNGGSANHGSHHHKASSFPSASHRRSMTGSSGGVSSSVSSQPTSTSQSSTSSSSASANPRQQPPHKTPRAIHAIELIRIAGEILQLPPTTIGTALIYYHKYRAYLHQAMRRGDKDNEAFKADEYLFATACLHLACKCTEVSRKVRDLVNVTYRVMNPNQPVLSLSTKPGAEEAAAAAAVEQAANASQAGTGAGAEGAGDVSQTQSQPAPPHTFPVFPNAPPPTVTTYWHIRDSLLTTELMLLRILQFDLDVPLPFNDILRTFKGMGSVFEPSEEEAAHLYPHASSFDVFLPNLIKGQYHHRHDRNQSPKGLQPPGASNSPSGGGSNSMASTTLSSSSPSSSSPHVGGSLVSGSGGSLEPHQGVHPALSAMVQMAMTFCIDALCSSAIALHCSSRAMALGATYLAIRAVGLELPMPFEEWCYAWGRPSVLQAFGVDHHPHLHHHVPLSNGRGGSMMINGGSGAGSPRTGTSAGVTMMMPGSDGDMTASSGTGTNAKSGSSSNSSATTTTTTTTSAGVGGAGGAGGGGGGGGGASHLSSTTLFAPLPPGMLKRSSAHVPVTGEGSGPSKTGSPLFSGDPQQAHTPGSSPRQPPAPMTIVEEVQRVVQELASFYTH</sequence>
<feature type="compositionally biased region" description="Gly residues" evidence="1">
    <location>
        <begin position="780"/>
        <end position="797"/>
    </location>
</feature>
<feature type="region of interest" description="Disordered" evidence="1">
    <location>
        <begin position="564"/>
        <end position="622"/>
    </location>
</feature>